<keyword evidence="6" id="KW-0238">DNA-binding</keyword>
<keyword evidence="4" id="KW-0862">Zinc</keyword>
<gene>
    <name evidence="12" type="ORF">PIB30_010689</name>
</gene>
<keyword evidence="7" id="KW-0804">Transcription</keyword>
<evidence type="ECO:0000259" key="11">
    <source>
        <dbReference type="PROSITE" id="PS51141"/>
    </source>
</evidence>
<evidence type="ECO:0000256" key="10">
    <source>
        <dbReference type="SAM" id="MobiDB-lite"/>
    </source>
</evidence>
<dbReference type="Pfam" id="PF03110">
    <property type="entry name" value="SBP"/>
    <property type="match status" value="1"/>
</dbReference>
<keyword evidence="5" id="KW-0805">Transcription regulation</keyword>
<dbReference type="PROSITE" id="PS51141">
    <property type="entry name" value="ZF_SBP"/>
    <property type="match status" value="1"/>
</dbReference>
<feature type="compositionally biased region" description="Basic and acidic residues" evidence="10">
    <location>
        <begin position="97"/>
        <end position="110"/>
    </location>
</feature>
<dbReference type="PANTHER" id="PTHR31251">
    <property type="entry name" value="SQUAMOSA PROMOTER-BINDING-LIKE PROTEIN 4"/>
    <property type="match status" value="1"/>
</dbReference>
<protein>
    <recommendedName>
        <fullName evidence="11">SBP-type domain-containing protein</fullName>
    </recommendedName>
</protein>
<evidence type="ECO:0000256" key="3">
    <source>
        <dbReference type="ARBA" id="ARBA00022771"/>
    </source>
</evidence>
<evidence type="ECO:0000256" key="4">
    <source>
        <dbReference type="ARBA" id="ARBA00022833"/>
    </source>
</evidence>
<feature type="domain" description="SBP-type" evidence="11">
    <location>
        <begin position="174"/>
        <end position="251"/>
    </location>
</feature>
<dbReference type="InterPro" id="IPR036893">
    <property type="entry name" value="SBP_sf"/>
</dbReference>
<evidence type="ECO:0000313" key="13">
    <source>
        <dbReference type="Proteomes" id="UP001341840"/>
    </source>
</evidence>
<accession>A0ABU6W8P4</accession>
<proteinExistence type="predicted"/>
<feature type="compositionally biased region" description="Low complexity" evidence="10">
    <location>
        <begin position="65"/>
        <end position="80"/>
    </location>
</feature>
<evidence type="ECO:0000256" key="8">
    <source>
        <dbReference type="ARBA" id="ARBA00023242"/>
    </source>
</evidence>
<dbReference type="InterPro" id="IPR044817">
    <property type="entry name" value="SBP-like"/>
</dbReference>
<name>A0ABU6W8P4_9FABA</name>
<evidence type="ECO:0000256" key="9">
    <source>
        <dbReference type="PROSITE-ProRule" id="PRU00470"/>
    </source>
</evidence>
<evidence type="ECO:0000256" key="1">
    <source>
        <dbReference type="ARBA" id="ARBA00004123"/>
    </source>
</evidence>
<evidence type="ECO:0000256" key="7">
    <source>
        <dbReference type="ARBA" id="ARBA00023163"/>
    </source>
</evidence>
<sequence>MEWNAKSPSQWEWEHLFFSNAKVSENPKLQPPTDWSDEANGEINVGLLDNSGGSGCSESELMHTSSSRSSKSASINSSSNKDSKTSMLTFESSQDDSSGKKELFKEEPVENSHSLEPPSGSGEPLLTLKLGKRMYFEDVCPGSGAKKNQSSSGAPIPAVSSGKKSKSNGQNMQNQCCQVEGCGLDLSSAKDYHRKHRVCESHSKSPKVVIAGLERRFCQQCSRFHGLLEFDENKRSCRRRLSDHNARRRKPHPETVQLNPSAFTSSSFEVGRQQISPFTYTMNGATNTAWPDIRQSKQLPQTKDFLLNAVKVNNEIPSFMSMVAEDSKGVEDSTKCSDPPNHTQDIHRALSLLSTDSHSQSQPQPQRLPLASSEYWHSDQQPLSSTMWLTYPTCDDTNRFQEFQLLRESYDSAFPYDHLD</sequence>
<dbReference type="SUPFAM" id="SSF103612">
    <property type="entry name" value="SBT domain"/>
    <property type="match status" value="1"/>
</dbReference>
<comment type="subcellular location">
    <subcellularLocation>
        <location evidence="1">Nucleus</location>
    </subcellularLocation>
</comment>
<dbReference type="InterPro" id="IPR004333">
    <property type="entry name" value="SBP_dom"/>
</dbReference>
<evidence type="ECO:0000256" key="6">
    <source>
        <dbReference type="ARBA" id="ARBA00023125"/>
    </source>
</evidence>
<evidence type="ECO:0000313" key="12">
    <source>
        <dbReference type="EMBL" id="MED6180473.1"/>
    </source>
</evidence>
<feature type="region of interest" description="Disordered" evidence="10">
    <location>
        <begin position="23"/>
        <end position="125"/>
    </location>
</feature>
<evidence type="ECO:0000256" key="2">
    <source>
        <dbReference type="ARBA" id="ARBA00022723"/>
    </source>
</evidence>
<dbReference type="EMBL" id="JASCZI010181268">
    <property type="protein sequence ID" value="MED6180473.1"/>
    <property type="molecule type" value="Genomic_DNA"/>
</dbReference>
<feature type="region of interest" description="Disordered" evidence="10">
    <location>
        <begin position="142"/>
        <end position="170"/>
    </location>
</feature>
<feature type="region of interest" description="Disordered" evidence="10">
    <location>
        <begin position="242"/>
        <end position="268"/>
    </location>
</feature>
<dbReference type="PANTHER" id="PTHR31251:SF74">
    <property type="entry name" value="SQUAMOSA PROMOTER-BINDING-LIKE PROTEIN 2"/>
    <property type="match status" value="1"/>
</dbReference>
<feature type="compositionally biased region" description="Polar residues" evidence="10">
    <location>
        <begin position="87"/>
        <end position="96"/>
    </location>
</feature>
<keyword evidence="2" id="KW-0479">Metal-binding</keyword>
<keyword evidence="8" id="KW-0539">Nucleus</keyword>
<keyword evidence="3 9" id="KW-0863">Zinc-finger</keyword>
<comment type="caution">
    <text evidence="12">The sequence shown here is derived from an EMBL/GenBank/DDBJ whole genome shotgun (WGS) entry which is preliminary data.</text>
</comment>
<evidence type="ECO:0000256" key="5">
    <source>
        <dbReference type="ARBA" id="ARBA00023015"/>
    </source>
</evidence>
<reference evidence="12 13" key="1">
    <citation type="journal article" date="2023" name="Plants (Basel)">
        <title>Bridging the Gap: Combining Genomics and Transcriptomics Approaches to Understand Stylosanthes scabra, an Orphan Legume from the Brazilian Caatinga.</title>
        <authorList>
            <person name="Ferreira-Neto J.R.C."/>
            <person name="da Silva M.D."/>
            <person name="Binneck E."/>
            <person name="de Melo N.F."/>
            <person name="da Silva R.H."/>
            <person name="de Melo A.L.T.M."/>
            <person name="Pandolfi V."/>
            <person name="Bustamante F.O."/>
            <person name="Brasileiro-Vidal A.C."/>
            <person name="Benko-Iseppon A.M."/>
        </authorList>
    </citation>
    <scope>NUCLEOTIDE SEQUENCE [LARGE SCALE GENOMIC DNA]</scope>
    <source>
        <tissue evidence="12">Leaves</tissue>
    </source>
</reference>
<dbReference type="Proteomes" id="UP001341840">
    <property type="component" value="Unassembled WGS sequence"/>
</dbReference>
<keyword evidence="13" id="KW-1185">Reference proteome</keyword>
<dbReference type="Gene3D" id="4.10.1100.10">
    <property type="entry name" value="Transcription factor, SBP-box domain"/>
    <property type="match status" value="1"/>
</dbReference>
<feature type="compositionally biased region" description="Polar residues" evidence="10">
    <location>
        <begin position="256"/>
        <end position="268"/>
    </location>
</feature>
<organism evidence="12 13">
    <name type="scientific">Stylosanthes scabra</name>
    <dbReference type="NCBI Taxonomy" id="79078"/>
    <lineage>
        <taxon>Eukaryota</taxon>
        <taxon>Viridiplantae</taxon>
        <taxon>Streptophyta</taxon>
        <taxon>Embryophyta</taxon>
        <taxon>Tracheophyta</taxon>
        <taxon>Spermatophyta</taxon>
        <taxon>Magnoliopsida</taxon>
        <taxon>eudicotyledons</taxon>
        <taxon>Gunneridae</taxon>
        <taxon>Pentapetalae</taxon>
        <taxon>rosids</taxon>
        <taxon>fabids</taxon>
        <taxon>Fabales</taxon>
        <taxon>Fabaceae</taxon>
        <taxon>Papilionoideae</taxon>
        <taxon>50 kb inversion clade</taxon>
        <taxon>dalbergioids sensu lato</taxon>
        <taxon>Dalbergieae</taxon>
        <taxon>Pterocarpus clade</taxon>
        <taxon>Stylosanthes</taxon>
    </lineage>
</organism>